<keyword evidence="4" id="KW-1185">Reference proteome</keyword>
<dbReference type="GO" id="GO:0003676">
    <property type="term" value="F:nucleic acid binding"/>
    <property type="evidence" value="ECO:0007669"/>
    <property type="project" value="InterPro"/>
</dbReference>
<dbReference type="PANTHER" id="PTHR31286:SF99">
    <property type="entry name" value="DUF4283 DOMAIN-CONTAINING PROTEIN"/>
    <property type="match status" value="1"/>
</dbReference>
<reference evidence="3 4" key="1">
    <citation type="submission" date="2024-01" db="EMBL/GenBank/DDBJ databases">
        <title>The genomes of 5 underutilized Papilionoideae crops provide insights into root nodulation and disease resistanc.</title>
        <authorList>
            <person name="Yuan L."/>
        </authorList>
    </citation>
    <scope>NUCLEOTIDE SEQUENCE [LARGE SCALE GENOMIC DNA]</scope>
    <source>
        <strain evidence="3">ZHUSHIDOU_FW_LH</strain>
        <tissue evidence="3">Leaf</tissue>
    </source>
</reference>
<evidence type="ECO:0000256" key="1">
    <source>
        <dbReference type="PROSITE-ProRule" id="PRU00047"/>
    </source>
</evidence>
<dbReference type="Proteomes" id="UP001372338">
    <property type="component" value="Unassembled WGS sequence"/>
</dbReference>
<sequence>MVWFTVEEDYKHALFEGPWKVADHYLIVQRWRPFFMVGEHKVRRVAVWVRIPNHTMELCNQRFLWRVGSKIGTMLKIDQITSLHSRGKFARICVEIDLTKKLIPKISVLGMELNLEYEGLHLICFRCGKYGHKIENCIEEAIPSIMVSTHSLVTAMEANPSRMKKTTVSTELKTSNDDGQIEKSTSLNKEIEIIENPTRIAEIKEEEEQGKKEAKINHFGSWMMVKCAAKFKAKTITKDMGGREIWSMESFIKKKDDIMRGSCFDSLVVYEDMITNLENN</sequence>
<dbReference type="InterPro" id="IPR040256">
    <property type="entry name" value="At4g02000-like"/>
</dbReference>
<keyword evidence="1" id="KW-0862">Zinc</keyword>
<evidence type="ECO:0000313" key="4">
    <source>
        <dbReference type="Proteomes" id="UP001372338"/>
    </source>
</evidence>
<protein>
    <recommendedName>
        <fullName evidence="2">CCHC-type domain-containing protein</fullName>
    </recommendedName>
</protein>
<keyword evidence="1" id="KW-0863">Zinc-finger</keyword>
<dbReference type="PROSITE" id="PS50158">
    <property type="entry name" value="ZF_CCHC"/>
    <property type="match status" value="1"/>
</dbReference>
<keyword evidence="1" id="KW-0479">Metal-binding</keyword>
<dbReference type="GO" id="GO:0008270">
    <property type="term" value="F:zinc ion binding"/>
    <property type="evidence" value="ECO:0007669"/>
    <property type="project" value="UniProtKB-KW"/>
</dbReference>
<gene>
    <name evidence="3" type="ORF">RIF29_35026</name>
</gene>
<dbReference type="InterPro" id="IPR025558">
    <property type="entry name" value="DUF4283"/>
</dbReference>
<dbReference type="PANTHER" id="PTHR31286">
    <property type="entry name" value="GLYCINE-RICH CELL WALL STRUCTURAL PROTEIN 1.8-LIKE"/>
    <property type="match status" value="1"/>
</dbReference>
<accession>A0AAN9E9I1</accession>
<name>A0AAN9E9I1_CROPI</name>
<comment type="caution">
    <text evidence="3">The sequence shown here is derived from an EMBL/GenBank/DDBJ whole genome shotgun (WGS) entry which is preliminary data.</text>
</comment>
<proteinExistence type="predicted"/>
<dbReference type="EMBL" id="JAYWIO010000007">
    <property type="protein sequence ID" value="KAK7251650.1"/>
    <property type="molecule type" value="Genomic_DNA"/>
</dbReference>
<organism evidence="3 4">
    <name type="scientific">Crotalaria pallida</name>
    <name type="common">Smooth rattlebox</name>
    <name type="synonym">Crotalaria striata</name>
    <dbReference type="NCBI Taxonomy" id="3830"/>
    <lineage>
        <taxon>Eukaryota</taxon>
        <taxon>Viridiplantae</taxon>
        <taxon>Streptophyta</taxon>
        <taxon>Embryophyta</taxon>
        <taxon>Tracheophyta</taxon>
        <taxon>Spermatophyta</taxon>
        <taxon>Magnoliopsida</taxon>
        <taxon>eudicotyledons</taxon>
        <taxon>Gunneridae</taxon>
        <taxon>Pentapetalae</taxon>
        <taxon>rosids</taxon>
        <taxon>fabids</taxon>
        <taxon>Fabales</taxon>
        <taxon>Fabaceae</taxon>
        <taxon>Papilionoideae</taxon>
        <taxon>50 kb inversion clade</taxon>
        <taxon>genistoids sensu lato</taxon>
        <taxon>core genistoids</taxon>
        <taxon>Crotalarieae</taxon>
        <taxon>Crotalaria</taxon>
    </lineage>
</organism>
<feature type="domain" description="CCHC-type" evidence="2">
    <location>
        <begin position="124"/>
        <end position="137"/>
    </location>
</feature>
<dbReference type="Pfam" id="PF14111">
    <property type="entry name" value="DUF4283"/>
    <property type="match status" value="1"/>
</dbReference>
<evidence type="ECO:0000259" key="2">
    <source>
        <dbReference type="PROSITE" id="PS50158"/>
    </source>
</evidence>
<dbReference type="InterPro" id="IPR001878">
    <property type="entry name" value="Znf_CCHC"/>
</dbReference>
<dbReference type="AlphaFoldDB" id="A0AAN9E9I1"/>
<evidence type="ECO:0000313" key="3">
    <source>
        <dbReference type="EMBL" id="KAK7251650.1"/>
    </source>
</evidence>